<organism evidence="3 4">
    <name type="scientific">Hymenobacter saemangeumensis</name>
    <dbReference type="NCBI Taxonomy" id="1084522"/>
    <lineage>
        <taxon>Bacteria</taxon>
        <taxon>Pseudomonadati</taxon>
        <taxon>Bacteroidota</taxon>
        <taxon>Cytophagia</taxon>
        <taxon>Cytophagales</taxon>
        <taxon>Hymenobacteraceae</taxon>
        <taxon>Hymenobacter</taxon>
    </lineage>
</organism>
<evidence type="ECO:0000256" key="2">
    <source>
        <dbReference type="SAM" id="SignalP"/>
    </source>
</evidence>
<keyword evidence="1" id="KW-0812">Transmembrane</keyword>
<keyword evidence="1" id="KW-0472">Membrane</keyword>
<evidence type="ECO:0000313" key="3">
    <source>
        <dbReference type="EMBL" id="GAA4346252.1"/>
    </source>
</evidence>
<accession>A0ABP8HWR6</accession>
<dbReference type="Proteomes" id="UP001501153">
    <property type="component" value="Unassembled WGS sequence"/>
</dbReference>
<proteinExistence type="predicted"/>
<keyword evidence="4" id="KW-1185">Reference proteome</keyword>
<evidence type="ECO:0008006" key="5">
    <source>
        <dbReference type="Google" id="ProtNLM"/>
    </source>
</evidence>
<dbReference type="EMBL" id="BAABGZ010000003">
    <property type="protein sequence ID" value="GAA4346252.1"/>
    <property type="molecule type" value="Genomic_DNA"/>
</dbReference>
<protein>
    <recommendedName>
        <fullName evidence="5">YtkA-like domain-containing protein</fullName>
    </recommendedName>
</protein>
<evidence type="ECO:0000313" key="4">
    <source>
        <dbReference type="Proteomes" id="UP001501153"/>
    </source>
</evidence>
<sequence>MNMRFLLLMLLTFLLTGGPVLAHGGEDHGAEAKPSGAAGPSYFSTFAASEQFELLLRYEPLKPGEPAHLRLFIADFATNAPIRGAKLALTVPEDNTVKLTATERGPGEYLIEGSFPKKQAYSMTVTLSAGEQADLLLLKGIDVGKELPHDEHEDAAQPWLTWKTGLLLAGMFLAGMGLTALLMRRRDAGI</sequence>
<feature type="signal peptide" evidence="2">
    <location>
        <begin position="1"/>
        <end position="22"/>
    </location>
</feature>
<gene>
    <name evidence="3" type="ORF">GCM10023185_00550</name>
</gene>
<name>A0ABP8HWR6_9BACT</name>
<keyword evidence="1" id="KW-1133">Transmembrane helix</keyword>
<feature type="chain" id="PRO_5046257976" description="YtkA-like domain-containing protein" evidence="2">
    <location>
        <begin position="23"/>
        <end position="190"/>
    </location>
</feature>
<comment type="caution">
    <text evidence="3">The sequence shown here is derived from an EMBL/GenBank/DDBJ whole genome shotgun (WGS) entry which is preliminary data.</text>
</comment>
<keyword evidence="2" id="KW-0732">Signal</keyword>
<evidence type="ECO:0000256" key="1">
    <source>
        <dbReference type="SAM" id="Phobius"/>
    </source>
</evidence>
<reference evidence="4" key="1">
    <citation type="journal article" date="2019" name="Int. J. Syst. Evol. Microbiol.">
        <title>The Global Catalogue of Microorganisms (GCM) 10K type strain sequencing project: providing services to taxonomists for standard genome sequencing and annotation.</title>
        <authorList>
            <consortium name="The Broad Institute Genomics Platform"/>
            <consortium name="The Broad Institute Genome Sequencing Center for Infectious Disease"/>
            <person name="Wu L."/>
            <person name="Ma J."/>
        </authorList>
    </citation>
    <scope>NUCLEOTIDE SEQUENCE [LARGE SCALE GENOMIC DNA]</scope>
    <source>
        <strain evidence="4">JCM 17923</strain>
    </source>
</reference>
<feature type="transmembrane region" description="Helical" evidence="1">
    <location>
        <begin position="159"/>
        <end position="183"/>
    </location>
</feature>